<dbReference type="Proteomes" id="UP001312865">
    <property type="component" value="Unassembled WGS sequence"/>
</dbReference>
<dbReference type="PROSITE" id="PS50853">
    <property type="entry name" value="FN3"/>
    <property type="match status" value="1"/>
</dbReference>
<dbReference type="Gene3D" id="2.60.40.10">
    <property type="entry name" value="Immunoglobulins"/>
    <property type="match status" value="1"/>
</dbReference>
<dbReference type="SUPFAM" id="SSF49265">
    <property type="entry name" value="Fibronectin type III"/>
    <property type="match status" value="1"/>
</dbReference>
<comment type="caution">
    <text evidence="2">The sequence shown here is derived from an EMBL/GenBank/DDBJ whole genome shotgun (WGS) entry which is preliminary data.</text>
</comment>
<sequence length="95" mass="10439">VRVVASDSQVTLEWDMVEDATHYLVGRSTTPGESSLIISDPLEPTTLSYTDLTVESGVTYYYTIWAVVDGQSLQPSNEVSITPQVNLNSERISTL</sequence>
<feature type="non-terminal residue" evidence="2">
    <location>
        <position position="1"/>
    </location>
</feature>
<dbReference type="InterPro" id="IPR013783">
    <property type="entry name" value="Ig-like_fold"/>
</dbReference>
<proteinExistence type="predicted"/>
<evidence type="ECO:0000313" key="2">
    <source>
        <dbReference type="EMBL" id="MEI5909156.1"/>
    </source>
</evidence>
<feature type="domain" description="Fibronectin type-III" evidence="1">
    <location>
        <begin position="1"/>
        <end position="86"/>
    </location>
</feature>
<dbReference type="EMBL" id="JBBAXC010000020">
    <property type="protein sequence ID" value="MEI5909156.1"/>
    <property type="molecule type" value="Genomic_DNA"/>
</dbReference>
<accession>A0ABU8HIC4</accession>
<organism evidence="2 3">
    <name type="scientific">Bacillus spongiae</name>
    <dbReference type="NCBI Taxonomy" id="2683610"/>
    <lineage>
        <taxon>Bacteria</taxon>
        <taxon>Bacillati</taxon>
        <taxon>Bacillota</taxon>
        <taxon>Bacilli</taxon>
        <taxon>Bacillales</taxon>
        <taxon>Bacillaceae</taxon>
        <taxon>Bacillus</taxon>
    </lineage>
</organism>
<reference evidence="2 3" key="1">
    <citation type="journal article" date="2018" name="J. Microbiol.">
        <title>Bacillus spongiae sp. nov., isolated from sponge of Jeju Island.</title>
        <authorList>
            <person name="Lee G.E."/>
            <person name="Im W.T."/>
            <person name="Park J.S."/>
        </authorList>
    </citation>
    <scope>NUCLEOTIDE SEQUENCE [LARGE SCALE GENOMIC DNA]</scope>
    <source>
        <strain evidence="2 3">135PIL107-10</strain>
    </source>
</reference>
<protein>
    <recommendedName>
        <fullName evidence="1">Fibronectin type-III domain-containing protein</fullName>
    </recommendedName>
</protein>
<evidence type="ECO:0000313" key="3">
    <source>
        <dbReference type="Proteomes" id="UP001312865"/>
    </source>
</evidence>
<keyword evidence="3" id="KW-1185">Reference proteome</keyword>
<gene>
    <name evidence="2" type="ORF">WAK64_19075</name>
</gene>
<evidence type="ECO:0000259" key="1">
    <source>
        <dbReference type="PROSITE" id="PS50853"/>
    </source>
</evidence>
<name>A0ABU8HIC4_9BACI</name>
<dbReference type="InterPro" id="IPR003961">
    <property type="entry name" value="FN3_dom"/>
</dbReference>
<dbReference type="InterPro" id="IPR036116">
    <property type="entry name" value="FN3_sf"/>
</dbReference>